<dbReference type="EMBL" id="CP090615">
    <property type="protein sequence ID" value="UTT86221.1"/>
    <property type="molecule type" value="Genomic_DNA"/>
</dbReference>
<evidence type="ECO:0000313" key="3">
    <source>
        <dbReference type="Proteomes" id="UP001059120"/>
    </source>
</evidence>
<proteinExistence type="predicted"/>
<keyword evidence="1" id="KW-0732">Signal</keyword>
<evidence type="ECO:0000256" key="1">
    <source>
        <dbReference type="SAM" id="SignalP"/>
    </source>
</evidence>
<feature type="signal peptide" evidence="1">
    <location>
        <begin position="1"/>
        <end position="20"/>
    </location>
</feature>
<accession>A0ABY5G849</accession>
<keyword evidence="3" id="KW-1185">Reference proteome</keyword>
<feature type="chain" id="PRO_5046918972" description="Porin" evidence="1">
    <location>
        <begin position="21"/>
        <end position="254"/>
    </location>
</feature>
<evidence type="ECO:0008006" key="4">
    <source>
        <dbReference type="Google" id="ProtNLM"/>
    </source>
</evidence>
<name>A0ABY5G849_VIBPE</name>
<gene>
    <name evidence="2" type="ORF">LZI70_17855</name>
</gene>
<protein>
    <recommendedName>
        <fullName evidence="4">Porin</fullName>
    </recommendedName>
</protein>
<evidence type="ECO:0000313" key="2">
    <source>
        <dbReference type="EMBL" id="UTT86221.1"/>
    </source>
</evidence>
<dbReference type="RefSeq" id="WP_255232021.1">
    <property type="nucleotide sequence ID" value="NZ_CP090615.1"/>
</dbReference>
<reference evidence="2" key="1">
    <citation type="submission" date="2022-01" db="EMBL/GenBank/DDBJ databases">
        <title>Alginate degradation mechanism of Vibrio pelagius WXL662.</title>
        <authorList>
            <person name="He X."/>
        </authorList>
    </citation>
    <scope>NUCLEOTIDE SEQUENCE</scope>
    <source>
        <strain evidence="2">WXL662</strain>
    </source>
</reference>
<sequence length="254" mass="27199">MKKFALLPPLALALSAPTFADEVIDPADVTNVYTQTALMVSGDSSLLWQGQVAGGMENGQQFALLAEATFDNEENDPDKFGLDYQNSRVQYFHVFDTGVGATPKAGVSFDYINTRTNSVKNDLLAVGAVAAVNPESVGGLLIFPMASAITGNMELADGTKDDLTGFGASLITAKYIGDTGAYFVVTPELQSLSGDTLDVQNITVKSGINAPLNSNRTTWINTRFDFSKSTLSVNGTDLDADWETTAWLGVRHYF</sequence>
<organism evidence="2 3">
    <name type="scientific">Vibrio pelagius</name>
    <dbReference type="NCBI Taxonomy" id="28169"/>
    <lineage>
        <taxon>Bacteria</taxon>
        <taxon>Pseudomonadati</taxon>
        <taxon>Pseudomonadota</taxon>
        <taxon>Gammaproteobacteria</taxon>
        <taxon>Vibrionales</taxon>
        <taxon>Vibrionaceae</taxon>
        <taxon>Vibrio</taxon>
    </lineage>
</organism>
<dbReference type="Proteomes" id="UP001059120">
    <property type="component" value="Chromosome 2"/>
</dbReference>